<sequence>MSKTRQKTTEDMSIVLTKISLNLLFIASIVLISVGPWVVKLVIEFPSPFFQGKTRFWILLLLGYVLGCLALACIVHLYRLLSRIGKNQVFIKQNVQYMRYLGWEVGIVALISFFMGLTVYMPMLLVAVSCCILTLIIRVIRNAFGKAIELQEEVDYTI</sequence>
<dbReference type="Proteomes" id="UP000030019">
    <property type="component" value="Unassembled WGS sequence"/>
</dbReference>
<keyword evidence="3" id="KW-1185">Reference proteome</keyword>
<dbReference type="RefSeq" id="WP_037614838.1">
    <property type="nucleotide sequence ID" value="NZ_JPEN01000027.1"/>
</dbReference>
<dbReference type="Pfam" id="PF11188">
    <property type="entry name" value="DUF2975"/>
    <property type="match status" value="1"/>
</dbReference>
<feature type="transmembrane region" description="Helical" evidence="1">
    <location>
        <begin position="21"/>
        <end position="43"/>
    </location>
</feature>
<keyword evidence="1" id="KW-1133">Transmembrane helix</keyword>
<feature type="transmembrane region" description="Helical" evidence="1">
    <location>
        <begin position="123"/>
        <end position="140"/>
    </location>
</feature>
<reference evidence="2 3" key="1">
    <citation type="submission" date="2014-06" db="EMBL/GenBank/DDBJ databases">
        <authorList>
            <person name="Teng J.L."/>
            <person name="Huang Y."/>
            <person name="Tse H."/>
            <person name="Lau S.K."/>
            <person name="Woo P.C."/>
        </authorList>
    </citation>
    <scope>NUCLEOTIDE SEQUENCE [LARGE SCALE GENOMIC DNA]</scope>
    <source>
        <strain evidence="2 3">HKU4</strain>
    </source>
</reference>
<feature type="transmembrane region" description="Helical" evidence="1">
    <location>
        <begin position="55"/>
        <end position="79"/>
    </location>
</feature>
<comment type="caution">
    <text evidence="2">The sequence shown here is derived from an EMBL/GenBank/DDBJ whole genome shotgun (WGS) entry which is preliminary data.</text>
</comment>
<dbReference type="EMBL" id="JPEN01000027">
    <property type="protein sequence ID" value="KGM37969.1"/>
    <property type="molecule type" value="Genomic_DNA"/>
</dbReference>
<keyword evidence="1" id="KW-0472">Membrane</keyword>
<dbReference type="STRING" id="176090.SSIN_0259"/>
<dbReference type="AlphaFoldDB" id="A0A0A0DIL8"/>
<evidence type="ECO:0008006" key="4">
    <source>
        <dbReference type="Google" id="ProtNLM"/>
    </source>
</evidence>
<dbReference type="PATRIC" id="fig|176090.4.peg.259"/>
<organism evidence="2 3">
    <name type="scientific">Streptococcus sinensis</name>
    <dbReference type="NCBI Taxonomy" id="176090"/>
    <lineage>
        <taxon>Bacteria</taxon>
        <taxon>Bacillati</taxon>
        <taxon>Bacillota</taxon>
        <taxon>Bacilli</taxon>
        <taxon>Lactobacillales</taxon>
        <taxon>Streptococcaceae</taxon>
        <taxon>Streptococcus</taxon>
    </lineage>
</organism>
<proteinExistence type="predicted"/>
<dbReference type="eggNOG" id="ENOG5032RJV">
    <property type="taxonomic scope" value="Bacteria"/>
</dbReference>
<evidence type="ECO:0000256" key="1">
    <source>
        <dbReference type="SAM" id="Phobius"/>
    </source>
</evidence>
<evidence type="ECO:0000313" key="2">
    <source>
        <dbReference type="EMBL" id="KGM37969.1"/>
    </source>
</evidence>
<name>A0A0A0DIL8_9STRE</name>
<protein>
    <recommendedName>
        <fullName evidence="4">DUF2975 domain-containing protein</fullName>
    </recommendedName>
</protein>
<accession>A0A0A0DIL8</accession>
<keyword evidence="1" id="KW-0812">Transmembrane</keyword>
<feature type="transmembrane region" description="Helical" evidence="1">
    <location>
        <begin position="100"/>
        <end position="117"/>
    </location>
</feature>
<gene>
    <name evidence="2" type="ORF">SSIN_0259</name>
</gene>
<dbReference type="InterPro" id="IPR021354">
    <property type="entry name" value="DUF2975"/>
</dbReference>
<evidence type="ECO:0000313" key="3">
    <source>
        <dbReference type="Proteomes" id="UP000030019"/>
    </source>
</evidence>